<dbReference type="RefSeq" id="WP_157954813.1">
    <property type="nucleotide sequence ID" value="NZ_JAQLWY010000062.1"/>
</dbReference>
<reference evidence="1 2" key="1">
    <citation type="journal article" date="2019" name="Nat. Med.">
        <title>A library of human gut bacterial isolates paired with longitudinal multiomics data enables mechanistic microbiome research.</title>
        <authorList>
            <person name="Poyet M."/>
            <person name="Groussin M."/>
            <person name="Gibbons S.M."/>
            <person name="Avila-Pacheco J."/>
            <person name="Jiang X."/>
            <person name="Kearney S.M."/>
            <person name="Perrotta A.R."/>
            <person name="Berdy B."/>
            <person name="Zhao S."/>
            <person name="Lieberman T.D."/>
            <person name="Swanson P.K."/>
            <person name="Smith M."/>
            <person name="Roesemann S."/>
            <person name="Alexander J.E."/>
            <person name="Rich S.A."/>
            <person name="Livny J."/>
            <person name="Vlamakis H."/>
            <person name="Clish C."/>
            <person name="Bullock K."/>
            <person name="Deik A."/>
            <person name="Scott J."/>
            <person name="Pierce K.A."/>
            <person name="Xavier R.J."/>
            <person name="Alm E.J."/>
        </authorList>
    </citation>
    <scope>NUCLEOTIDE SEQUENCE [LARGE SCALE GENOMIC DNA]</scope>
    <source>
        <strain evidence="1 2">BIOML-A2</strain>
    </source>
</reference>
<sequence length="56" mass="6233">MEKNINELLGMCFDCESTDCALNNNGECRFPLVYERMPVITEDDGCTEGVINLSGK</sequence>
<dbReference type="EMBL" id="WKPR01000009">
    <property type="protein sequence ID" value="MSB19894.1"/>
    <property type="molecule type" value="Genomic_DNA"/>
</dbReference>
<name>A0A6I2R013_FLAPL</name>
<dbReference type="AlphaFoldDB" id="A0A6I2R013"/>
<evidence type="ECO:0000313" key="1">
    <source>
        <dbReference type="EMBL" id="MSB19894.1"/>
    </source>
</evidence>
<accession>A0A6I2R013</accession>
<protein>
    <recommendedName>
        <fullName evidence="3">DUF1540 domain-containing protein</fullName>
    </recommendedName>
</protein>
<evidence type="ECO:0000313" key="2">
    <source>
        <dbReference type="Proteomes" id="UP000434475"/>
    </source>
</evidence>
<gene>
    <name evidence="1" type="ORF">GKE97_10210</name>
</gene>
<comment type="caution">
    <text evidence="1">The sequence shown here is derived from an EMBL/GenBank/DDBJ whole genome shotgun (WGS) entry which is preliminary data.</text>
</comment>
<proteinExistence type="predicted"/>
<dbReference type="Proteomes" id="UP000434475">
    <property type="component" value="Unassembled WGS sequence"/>
</dbReference>
<organism evidence="1 2">
    <name type="scientific">Flavonifractor plautii</name>
    <name type="common">Fusobacterium plautii</name>
    <dbReference type="NCBI Taxonomy" id="292800"/>
    <lineage>
        <taxon>Bacteria</taxon>
        <taxon>Bacillati</taxon>
        <taxon>Bacillota</taxon>
        <taxon>Clostridia</taxon>
        <taxon>Eubacteriales</taxon>
        <taxon>Oscillospiraceae</taxon>
        <taxon>Flavonifractor</taxon>
    </lineage>
</organism>
<evidence type="ECO:0008006" key="3">
    <source>
        <dbReference type="Google" id="ProtNLM"/>
    </source>
</evidence>